<keyword evidence="8 10" id="KW-0413">Isomerase</keyword>
<dbReference type="Gene3D" id="3.20.20.70">
    <property type="entry name" value="Aldolase class I"/>
    <property type="match status" value="1"/>
</dbReference>
<dbReference type="PANTHER" id="PTHR42894">
    <property type="entry name" value="N-(5'-PHOSPHORIBOSYL)ANTHRANILATE ISOMERASE"/>
    <property type="match status" value="1"/>
</dbReference>
<dbReference type="EC" id="5.3.1.24" evidence="3"/>
<gene>
    <name evidence="10" type="ORF">JK363_21875</name>
</gene>
<evidence type="ECO:0000256" key="3">
    <source>
        <dbReference type="ARBA" id="ARBA00012572"/>
    </source>
</evidence>
<proteinExistence type="predicted"/>
<dbReference type="GO" id="GO:0016853">
    <property type="term" value="F:isomerase activity"/>
    <property type="evidence" value="ECO:0007669"/>
    <property type="project" value="UniProtKB-KW"/>
</dbReference>
<evidence type="ECO:0000256" key="1">
    <source>
        <dbReference type="ARBA" id="ARBA00001164"/>
    </source>
</evidence>
<accession>A0ABS1NGY3</accession>
<organism evidence="10 11">
    <name type="scientific">Streptomyces coffeae</name>
    <dbReference type="NCBI Taxonomy" id="621382"/>
    <lineage>
        <taxon>Bacteria</taxon>
        <taxon>Bacillati</taxon>
        <taxon>Actinomycetota</taxon>
        <taxon>Actinomycetes</taxon>
        <taxon>Kitasatosporales</taxon>
        <taxon>Streptomycetaceae</taxon>
        <taxon>Streptomyces</taxon>
    </lineage>
</organism>
<dbReference type="Pfam" id="PF00697">
    <property type="entry name" value="PRAI"/>
    <property type="match status" value="1"/>
</dbReference>
<dbReference type="InterPro" id="IPR011060">
    <property type="entry name" value="RibuloseP-bd_barrel"/>
</dbReference>
<evidence type="ECO:0000256" key="6">
    <source>
        <dbReference type="ARBA" id="ARBA00022822"/>
    </source>
</evidence>
<evidence type="ECO:0000313" key="11">
    <source>
        <dbReference type="Proteomes" id="UP000634229"/>
    </source>
</evidence>
<evidence type="ECO:0000256" key="7">
    <source>
        <dbReference type="ARBA" id="ARBA00023141"/>
    </source>
</evidence>
<dbReference type="RefSeq" id="WP_201876681.1">
    <property type="nucleotide sequence ID" value="NZ_JAERRF010000012.1"/>
</dbReference>
<evidence type="ECO:0000256" key="2">
    <source>
        <dbReference type="ARBA" id="ARBA00004664"/>
    </source>
</evidence>
<dbReference type="Proteomes" id="UP000634229">
    <property type="component" value="Unassembled WGS sequence"/>
</dbReference>
<keyword evidence="11" id="KW-1185">Reference proteome</keyword>
<dbReference type="InterPro" id="IPR013785">
    <property type="entry name" value="Aldolase_TIM"/>
</dbReference>
<evidence type="ECO:0000256" key="4">
    <source>
        <dbReference type="ARBA" id="ARBA00022272"/>
    </source>
</evidence>
<keyword evidence="6" id="KW-0822">Tryptophan biosynthesis</keyword>
<comment type="catalytic activity">
    <reaction evidence="1">
        <text>N-(5-phospho-beta-D-ribosyl)anthranilate = 1-(2-carboxyphenylamino)-1-deoxy-D-ribulose 5-phosphate</text>
        <dbReference type="Rhea" id="RHEA:21540"/>
        <dbReference type="ChEBI" id="CHEBI:18277"/>
        <dbReference type="ChEBI" id="CHEBI:58613"/>
        <dbReference type="EC" id="5.3.1.24"/>
    </reaction>
</comment>
<dbReference type="InterPro" id="IPR001240">
    <property type="entry name" value="PRAI_dom"/>
</dbReference>
<evidence type="ECO:0000256" key="5">
    <source>
        <dbReference type="ARBA" id="ARBA00022605"/>
    </source>
</evidence>
<dbReference type="PANTHER" id="PTHR42894:SF1">
    <property type="entry name" value="N-(5'-PHOSPHORIBOSYL)ANTHRANILATE ISOMERASE"/>
    <property type="match status" value="1"/>
</dbReference>
<dbReference type="SUPFAM" id="SSF51366">
    <property type="entry name" value="Ribulose-phoshate binding barrel"/>
    <property type="match status" value="1"/>
</dbReference>
<comment type="caution">
    <text evidence="10">The sequence shown here is derived from an EMBL/GenBank/DDBJ whole genome shotgun (WGS) entry which is preliminary data.</text>
</comment>
<protein>
    <recommendedName>
        <fullName evidence="4">N-(5'-phosphoribosyl)anthranilate isomerase</fullName>
        <ecNumber evidence="3">5.3.1.24</ecNumber>
    </recommendedName>
</protein>
<sequence>MTDVHQLRRMSCFPVELAGLWYGVPGGRWDLPLERLAQLAGAAREMAVEPVLVTLLDDPGRLRAAVAASGVRWVQLHGYPAPAGVRRIRAALPDVTLVKVIHVRAGRAVEEPFADAYRRAGADLFLFDSVGDDGRVGSTGTPLDPGAAARVLDRAELPFLLAGGLSADGADRYDGLLRHSGFRGLDVDSALRGGDGSLRLSRVDALWTAWRERHESVRCAS</sequence>
<dbReference type="EMBL" id="JAERRF010000012">
    <property type="protein sequence ID" value="MBL1099264.1"/>
    <property type="molecule type" value="Genomic_DNA"/>
</dbReference>
<keyword evidence="5" id="KW-0028">Amino-acid biosynthesis</keyword>
<evidence type="ECO:0000259" key="9">
    <source>
        <dbReference type="Pfam" id="PF00697"/>
    </source>
</evidence>
<evidence type="ECO:0000313" key="10">
    <source>
        <dbReference type="EMBL" id="MBL1099264.1"/>
    </source>
</evidence>
<keyword evidence="7" id="KW-0057">Aromatic amino acid biosynthesis</keyword>
<dbReference type="InterPro" id="IPR044643">
    <property type="entry name" value="TrpF_fam"/>
</dbReference>
<reference evidence="10 11" key="1">
    <citation type="submission" date="2021-01" db="EMBL/GenBank/DDBJ databases">
        <title>WGS of actinomycetes isolated from Thailand.</title>
        <authorList>
            <person name="Thawai C."/>
        </authorList>
    </citation>
    <scope>NUCLEOTIDE SEQUENCE [LARGE SCALE GENOMIC DNA]</scope>
    <source>
        <strain evidence="10 11">CA1R205</strain>
    </source>
</reference>
<evidence type="ECO:0000256" key="8">
    <source>
        <dbReference type="ARBA" id="ARBA00023235"/>
    </source>
</evidence>
<name>A0ABS1NGY3_9ACTN</name>
<comment type="pathway">
    <text evidence="2">Amino-acid biosynthesis; L-tryptophan biosynthesis; L-tryptophan from chorismate: step 3/5.</text>
</comment>
<feature type="domain" description="N-(5'phosphoribosyl) anthranilate isomerase (PRAI)" evidence="9">
    <location>
        <begin position="66"/>
        <end position="190"/>
    </location>
</feature>